<dbReference type="EMBL" id="JAVFWL010000006">
    <property type="protein sequence ID" value="KAK6762337.1"/>
    <property type="molecule type" value="Genomic_DNA"/>
</dbReference>
<organism evidence="1 2">
    <name type="scientific">Necator americanus</name>
    <name type="common">Human hookworm</name>
    <dbReference type="NCBI Taxonomy" id="51031"/>
    <lineage>
        <taxon>Eukaryota</taxon>
        <taxon>Metazoa</taxon>
        <taxon>Ecdysozoa</taxon>
        <taxon>Nematoda</taxon>
        <taxon>Chromadorea</taxon>
        <taxon>Rhabditida</taxon>
        <taxon>Rhabditina</taxon>
        <taxon>Rhabditomorpha</taxon>
        <taxon>Strongyloidea</taxon>
        <taxon>Ancylostomatidae</taxon>
        <taxon>Bunostominae</taxon>
        <taxon>Necator</taxon>
    </lineage>
</organism>
<comment type="caution">
    <text evidence="1">The sequence shown here is derived from an EMBL/GenBank/DDBJ whole genome shotgun (WGS) entry which is preliminary data.</text>
</comment>
<evidence type="ECO:0000313" key="1">
    <source>
        <dbReference type="EMBL" id="KAK6762337.1"/>
    </source>
</evidence>
<sequence>MITTRWAQKLKAKTQMATQQRIEASERCEQFFLWRMFNDPEQVGLKLMANRRSAQPVVSALSFYFQEIVAHLERYNNVMDTHGDYIDGCSPKRH</sequence>
<proteinExistence type="predicted"/>
<accession>A0ABR1EI32</accession>
<evidence type="ECO:0000313" key="2">
    <source>
        <dbReference type="Proteomes" id="UP001303046"/>
    </source>
</evidence>
<dbReference type="Proteomes" id="UP001303046">
    <property type="component" value="Unassembled WGS sequence"/>
</dbReference>
<keyword evidence="2" id="KW-1185">Reference proteome</keyword>
<reference evidence="1 2" key="1">
    <citation type="submission" date="2023-08" db="EMBL/GenBank/DDBJ databases">
        <title>A Necator americanus chromosomal reference genome.</title>
        <authorList>
            <person name="Ilik V."/>
            <person name="Petrzelkova K.J."/>
            <person name="Pardy F."/>
            <person name="Fuh T."/>
            <person name="Niatou-Singa F.S."/>
            <person name="Gouil Q."/>
            <person name="Baker L."/>
            <person name="Ritchie M.E."/>
            <person name="Jex A.R."/>
            <person name="Gazzola D."/>
            <person name="Li H."/>
            <person name="Toshio Fujiwara R."/>
            <person name="Zhan B."/>
            <person name="Aroian R.V."/>
            <person name="Pafco B."/>
            <person name="Schwarz E.M."/>
        </authorList>
    </citation>
    <scope>NUCLEOTIDE SEQUENCE [LARGE SCALE GENOMIC DNA]</scope>
    <source>
        <strain evidence="1 2">Aroian</strain>
        <tissue evidence="1">Whole animal</tissue>
    </source>
</reference>
<name>A0ABR1EI32_NECAM</name>
<protein>
    <submittedName>
        <fullName evidence="1">Uncharacterized protein</fullName>
    </submittedName>
</protein>
<gene>
    <name evidence="1" type="primary">Necator_chrX.g23322</name>
    <name evidence="1" type="ORF">RB195_023159</name>
</gene>